<evidence type="ECO:0000256" key="3">
    <source>
        <dbReference type="ARBA" id="ARBA00023125"/>
    </source>
</evidence>
<name>A0ABX4YL93_9LEPT</name>
<evidence type="ECO:0000313" key="6">
    <source>
        <dbReference type="EMBL" id="PNV76038.1"/>
    </source>
</evidence>
<organism evidence="6 7">
    <name type="scientific">Leptospira inadai serovar Lyme</name>
    <dbReference type="NCBI Taxonomy" id="293084"/>
    <lineage>
        <taxon>Bacteria</taxon>
        <taxon>Pseudomonadati</taxon>
        <taxon>Spirochaetota</taxon>
        <taxon>Spirochaetia</taxon>
        <taxon>Leptospirales</taxon>
        <taxon>Leptospiraceae</taxon>
        <taxon>Leptospira</taxon>
    </lineage>
</organism>
<dbReference type="EMBL" id="MCRM02000004">
    <property type="protein sequence ID" value="PNV76038.1"/>
    <property type="molecule type" value="Genomic_DNA"/>
</dbReference>
<dbReference type="Gene3D" id="3.40.50.300">
    <property type="entry name" value="P-loop containing nucleotide triphosphate hydrolases"/>
    <property type="match status" value="1"/>
</dbReference>
<keyword evidence="2" id="KW-0067">ATP-binding</keyword>
<dbReference type="PANTHER" id="PTHR11361">
    <property type="entry name" value="DNA MISMATCH REPAIR PROTEIN MUTS FAMILY MEMBER"/>
    <property type="match status" value="1"/>
</dbReference>
<keyword evidence="1" id="KW-0547">Nucleotide-binding</keyword>
<feature type="transmembrane region" description="Helical" evidence="4">
    <location>
        <begin position="256"/>
        <end position="276"/>
    </location>
</feature>
<keyword evidence="4" id="KW-0472">Membrane</keyword>
<comment type="caution">
    <text evidence="6">The sequence shown here is derived from an EMBL/GenBank/DDBJ whole genome shotgun (WGS) entry which is preliminary data.</text>
</comment>
<sequence length="640" mass="73703">MNIPSRMFSVERRISRISRLLLREEKKLRLLSSLRLLAFGAFLTWIFATYIIRVSSEIYYLPSIFFLWAFYRLLALYQARRDKSKRLEVWRGLIERQKARLSLNADGYPKLKREIYREISMDRNLPSWTKDLDFLGEKGILARIDTTSTLAGYSKFLGYFLDPDLTSAVRERQGSVSALSRRSGVLQKILRQFGLYEASIPAKKEIKEEALPSYIPSILRYDKDREAPREVSPPSGLFKEEPKEFWKRALANQGRWIRFIFPFWIVFVWLAVLIGLVFGKTWGFGFFLLNLGLFGIYRNASLELISPLAQQAETLSELGKLLRYVLRSKVIGTSGREFLRDWTDAEFVRCWKELRKIADRASYSQAPLPHSVLNFLFLFDLWFWKRYDQWWEEWGKKILPAFEELCELDSLLPLANLRWIEPSFTFPSILKESDGKKIEAKDLVHPLIHAEKRVPNNLEPVAPGDLLLLTGSNMSGKTTYLRSVGICGILSMAGAPVPASSFSTPLLKVHSSIRNEDSVDEGISFFYAEVRRLAKILTEVSDSKSEHLVLLDEILKGTNSRERTLACKGILKRLKSSRVFGIVTTHDLELAGLSGLLLRHFREEIKDGKMSFDYRIRPGIVQSSNALEVLKLEGLDLDFN</sequence>
<gene>
    <name evidence="6" type="ORF">BES34_005920</name>
</gene>
<dbReference type="CDD" id="cd03283">
    <property type="entry name" value="ABC_MutS-like"/>
    <property type="match status" value="1"/>
</dbReference>
<accession>A0ABX4YL93</accession>
<dbReference type="InterPro" id="IPR000432">
    <property type="entry name" value="DNA_mismatch_repair_MutS_C"/>
</dbReference>
<dbReference type="Proteomes" id="UP000094669">
    <property type="component" value="Unassembled WGS sequence"/>
</dbReference>
<feature type="domain" description="DNA mismatch repair proteins mutS family" evidence="5">
    <location>
        <begin position="464"/>
        <end position="640"/>
    </location>
</feature>
<evidence type="ECO:0000256" key="4">
    <source>
        <dbReference type="SAM" id="Phobius"/>
    </source>
</evidence>
<evidence type="ECO:0000256" key="2">
    <source>
        <dbReference type="ARBA" id="ARBA00022840"/>
    </source>
</evidence>
<feature type="transmembrane region" description="Helical" evidence="4">
    <location>
        <begin position="58"/>
        <end position="77"/>
    </location>
</feature>
<evidence type="ECO:0000313" key="7">
    <source>
        <dbReference type="Proteomes" id="UP000094669"/>
    </source>
</evidence>
<dbReference type="InterPro" id="IPR027417">
    <property type="entry name" value="P-loop_NTPase"/>
</dbReference>
<keyword evidence="4" id="KW-1133">Transmembrane helix</keyword>
<dbReference type="InterPro" id="IPR045076">
    <property type="entry name" value="MutS"/>
</dbReference>
<keyword evidence="7" id="KW-1185">Reference proteome</keyword>
<evidence type="ECO:0000259" key="5">
    <source>
        <dbReference type="SMART" id="SM00534"/>
    </source>
</evidence>
<keyword evidence="3" id="KW-0238">DNA-binding</keyword>
<dbReference type="SMART" id="SM00534">
    <property type="entry name" value="MUTSac"/>
    <property type="match status" value="1"/>
</dbReference>
<dbReference type="Pfam" id="PF00488">
    <property type="entry name" value="MutS_V"/>
    <property type="match status" value="1"/>
</dbReference>
<dbReference type="PANTHER" id="PTHR11361:SF99">
    <property type="entry name" value="DNA MISMATCH REPAIR PROTEIN"/>
    <property type="match status" value="1"/>
</dbReference>
<reference evidence="6" key="1">
    <citation type="submission" date="2018-01" db="EMBL/GenBank/DDBJ databases">
        <title>Genomic characterization of Leptospira inadai serogroup Lyme isolated from captured rat in Brazil and comparative analysis with human reference strain.</title>
        <authorList>
            <person name="Moreno L.Z."/>
            <person name="Loureiro A.P."/>
            <person name="Miraglia F."/>
            <person name="Kremer F.S."/>
            <person name="Eslabao M.R."/>
            <person name="Dellagostin O.A."/>
            <person name="Lilenbaum W."/>
            <person name="Moreno A.M."/>
        </authorList>
    </citation>
    <scope>NUCLEOTIDE SEQUENCE [LARGE SCALE GENOMIC DNA]</scope>
    <source>
        <strain evidence="6">M34/99</strain>
    </source>
</reference>
<dbReference type="SUPFAM" id="SSF52540">
    <property type="entry name" value="P-loop containing nucleoside triphosphate hydrolases"/>
    <property type="match status" value="1"/>
</dbReference>
<evidence type="ECO:0000256" key="1">
    <source>
        <dbReference type="ARBA" id="ARBA00022741"/>
    </source>
</evidence>
<feature type="transmembrane region" description="Helical" evidence="4">
    <location>
        <begin position="33"/>
        <end position="52"/>
    </location>
</feature>
<proteinExistence type="predicted"/>
<protein>
    <submittedName>
        <fullName evidence="6">DNA mismatch repair protein</fullName>
    </submittedName>
</protein>
<keyword evidence="4" id="KW-0812">Transmembrane</keyword>